<dbReference type="Pfam" id="PF25166">
    <property type="entry name" value="CoiA_C"/>
    <property type="match status" value="1"/>
</dbReference>
<dbReference type="InterPro" id="IPR057253">
    <property type="entry name" value="CoiA-like_N"/>
</dbReference>
<dbReference type="InterPro" id="IPR057252">
    <property type="entry name" value="CoiA_C"/>
</dbReference>
<dbReference type="InterPro" id="IPR021176">
    <property type="entry name" value="Competence-induced_CoiA"/>
</dbReference>
<evidence type="ECO:0000259" key="3">
    <source>
        <dbReference type="Pfam" id="PF25166"/>
    </source>
</evidence>
<accession>A0A1I2CZJ0</accession>
<feature type="domain" description="Competence protein CoiA C-terminal" evidence="3">
    <location>
        <begin position="230"/>
        <end position="366"/>
    </location>
</feature>
<dbReference type="InterPro" id="IPR010330">
    <property type="entry name" value="CoiA_nuc"/>
</dbReference>
<dbReference type="Proteomes" id="UP000199516">
    <property type="component" value="Unassembled WGS sequence"/>
</dbReference>
<gene>
    <name evidence="4" type="ORF">SAMN05192532_103303</name>
</gene>
<dbReference type="EMBL" id="FONT01000003">
    <property type="protein sequence ID" value="SFE73645.1"/>
    <property type="molecule type" value="Genomic_DNA"/>
</dbReference>
<organism evidence="4 5">
    <name type="scientific">Alteribacillus iranensis</name>
    <dbReference type="NCBI Taxonomy" id="930128"/>
    <lineage>
        <taxon>Bacteria</taxon>
        <taxon>Bacillati</taxon>
        <taxon>Bacillota</taxon>
        <taxon>Bacilli</taxon>
        <taxon>Bacillales</taxon>
        <taxon>Bacillaceae</taxon>
        <taxon>Alteribacillus</taxon>
    </lineage>
</organism>
<evidence type="ECO:0000259" key="2">
    <source>
        <dbReference type="Pfam" id="PF25164"/>
    </source>
</evidence>
<evidence type="ECO:0000313" key="4">
    <source>
        <dbReference type="EMBL" id="SFE73645.1"/>
    </source>
</evidence>
<sequence length="389" mass="44902">MFVAVTSSGRRVSLISPAPTFSPIPSPPYFCPACLKPVILKKGTKRRWHFAHHRKSACPYHHPESEEHLNGKALLYQWLLHQGYKPDVERFLPMIKRKADLLVEKSGQSIAIEYQCASITEEEMIARTLDYRSIGIHPLWLLSSSRLRLRSPRHYQIHGFEWVSLRERPKDTRYAFSYFSSRDQSFSFLFPRAMTSQTRILADHYTLPSSQLSFHELITFPDTIDGPSLSVSQWLRVKKQWRFGKNQWRAFHDPRRLGPLFEKLRAGLPFFPAEAGWPHLGMEVISVPAYLWQSWLLLVFLPSLSPSHSFTSQEAAIAVTKSGLLSKSTCFPLLDEPLTQTLKHYLSLLSLMGVVEKTNRGWKKKRGVRIPLSLEAGFAKDKYWGRRIL</sequence>
<keyword evidence="5" id="KW-1185">Reference proteome</keyword>
<name>A0A1I2CZJ0_9BACI</name>
<reference evidence="4 5" key="1">
    <citation type="submission" date="2016-10" db="EMBL/GenBank/DDBJ databases">
        <authorList>
            <person name="de Groot N.N."/>
        </authorList>
    </citation>
    <scope>NUCLEOTIDE SEQUENCE [LARGE SCALE GENOMIC DNA]</scope>
    <source>
        <strain evidence="4 5">DSM 23995</strain>
    </source>
</reference>
<evidence type="ECO:0000259" key="1">
    <source>
        <dbReference type="Pfam" id="PF06054"/>
    </source>
</evidence>
<dbReference type="Pfam" id="PF25164">
    <property type="entry name" value="CoiA_N"/>
    <property type="match status" value="1"/>
</dbReference>
<proteinExistence type="predicted"/>
<feature type="domain" description="Competence protein CoiA nuclease-like" evidence="1">
    <location>
        <begin position="64"/>
        <end position="218"/>
    </location>
</feature>
<feature type="domain" description="Competence protein CoiA-like N-terminal" evidence="2">
    <location>
        <begin position="28"/>
        <end position="60"/>
    </location>
</feature>
<dbReference type="AlphaFoldDB" id="A0A1I2CZJ0"/>
<protein>
    <submittedName>
        <fullName evidence="4">Competence protein CoiA-like family, contains a predicted nuclease domain</fullName>
    </submittedName>
</protein>
<dbReference type="Pfam" id="PF06054">
    <property type="entry name" value="CoiA_nuc"/>
    <property type="match status" value="1"/>
</dbReference>
<dbReference type="PIRSF" id="PIRSF007487">
    <property type="entry name" value="Competence-induced_CoiA_bac"/>
    <property type="match status" value="1"/>
</dbReference>
<evidence type="ECO:0000313" key="5">
    <source>
        <dbReference type="Proteomes" id="UP000199516"/>
    </source>
</evidence>
<dbReference type="STRING" id="930128.SAMN05192532_103303"/>